<organism evidence="1 2">
    <name type="scientific">Rossellomorea vietnamensis</name>
    <dbReference type="NCBI Taxonomy" id="218284"/>
    <lineage>
        <taxon>Bacteria</taxon>
        <taxon>Bacillati</taxon>
        <taxon>Bacillota</taxon>
        <taxon>Bacilli</taxon>
        <taxon>Bacillales</taxon>
        <taxon>Bacillaceae</taxon>
        <taxon>Rossellomorea</taxon>
    </lineage>
</organism>
<reference evidence="1" key="1">
    <citation type="submission" date="2022-09" db="EMBL/GenBank/DDBJ databases">
        <title>Complete genome sequence of Rossellomorea vietnamensis strain RL-WG62, a newly isolated PGPR with the potential for plant salinity stress alleviation.</title>
        <authorList>
            <person name="Ren L."/>
            <person name="Wang G."/>
            <person name="Hu H."/>
        </authorList>
    </citation>
    <scope>NUCLEOTIDE SEQUENCE</scope>
    <source>
        <strain evidence="1">RL-WG62</strain>
    </source>
</reference>
<accession>A0ACD4C212</accession>
<proteinExistence type="predicted"/>
<sequence>MLKTKAIITILGSAGGVAKSVLSILNKSVQDHEDPIHNVIRDAVIYLIDHNQKESSYYSALFPHLFNQFRIMNFDLHNLPLFQKHLRDSNTSIVLDVSWADTVEMLQCCNELGIQYINTALENKMVDDNEDEFEGFPLMERLRIFEENKSAYTNMKGIVCSGMNPGVVQWMAIERMKAMKEPPLACYIVEHDTSFFQDETVAKENCVYTTWSPECFLDEAILSFPMMMKEKTPLFLYENVYDLEFKVTLGEVTFNGCLMPHEEVYTLCRRFNMEGGFLYKVNDHTTTLIRNNLDDVDKIWDFPMETLDPGKHPLIGKDLVGVLLVYNDRELYMYNELSNQEIYETYQTNATYFQVACGIYAGFASLLLDPLPNGVRYVDELLTETGSRYGEYVQYYMKDFVVGKNDTTDGLLLDRMKKM</sequence>
<name>A0ACD4C212_9BACI</name>
<evidence type="ECO:0000313" key="1">
    <source>
        <dbReference type="EMBL" id="UXH42605.1"/>
    </source>
</evidence>
<gene>
    <name evidence="1" type="ORF">N5C46_12685</name>
</gene>
<dbReference type="Proteomes" id="UP001064027">
    <property type="component" value="Chromosome"/>
</dbReference>
<protein>
    <submittedName>
        <fullName evidence="1">S-adenosylmethionine decarboxylase related protein</fullName>
    </submittedName>
</protein>
<dbReference type="EMBL" id="CP104558">
    <property type="protein sequence ID" value="UXH42605.1"/>
    <property type="molecule type" value="Genomic_DNA"/>
</dbReference>
<keyword evidence="2" id="KW-1185">Reference proteome</keyword>
<evidence type="ECO:0000313" key="2">
    <source>
        <dbReference type="Proteomes" id="UP001064027"/>
    </source>
</evidence>